<organism evidence="1 2">
    <name type="scientific">Solanum commersonii</name>
    <name type="common">Commerson's wild potato</name>
    <name type="synonym">Commerson's nightshade</name>
    <dbReference type="NCBI Taxonomy" id="4109"/>
    <lineage>
        <taxon>Eukaryota</taxon>
        <taxon>Viridiplantae</taxon>
        <taxon>Streptophyta</taxon>
        <taxon>Embryophyta</taxon>
        <taxon>Tracheophyta</taxon>
        <taxon>Spermatophyta</taxon>
        <taxon>Magnoliopsida</taxon>
        <taxon>eudicotyledons</taxon>
        <taxon>Gunneridae</taxon>
        <taxon>Pentapetalae</taxon>
        <taxon>asterids</taxon>
        <taxon>lamiids</taxon>
        <taxon>Solanales</taxon>
        <taxon>Solanaceae</taxon>
        <taxon>Solanoideae</taxon>
        <taxon>Solaneae</taxon>
        <taxon>Solanum</taxon>
    </lineage>
</organism>
<name>A0A9J5YSR7_SOLCO</name>
<keyword evidence="2" id="KW-1185">Reference proteome</keyword>
<comment type="caution">
    <text evidence="1">The sequence shown here is derived from an EMBL/GenBank/DDBJ whole genome shotgun (WGS) entry which is preliminary data.</text>
</comment>
<sequence>MRLSGRRWEWPPWWTRGRGEMVWTYEEAAQMRRQDLAQLHIIEDMTLDRKKWRSRIKVEGNLQIFQKFGGRNIILKSLERFPNEKKKRRDHENAKVLH</sequence>
<gene>
    <name evidence="1" type="ORF">H5410_034154</name>
</gene>
<accession>A0A9J5YSR7</accession>
<dbReference type="EMBL" id="JACXVP010000006">
    <property type="protein sequence ID" value="KAG5602784.1"/>
    <property type="molecule type" value="Genomic_DNA"/>
</dbReference>
<proteinExistence type="predicted"/>
<reference evidence="1 2" key="1">
    <citation type="submission" date="2020-09" db="EMBL/GenBank/DDBJ databases">
        <title>De no assembly of potato wild relative species, Solanum commersonii.</title>
        <authorList>
            <person name="Cho K."/>
        </authorList>
    </citation>
    <scope>NUCLEOTIDE SEQUENCE [LARGE SCALE GENOMIC DNA]</scope>
    <source>
        <strain evidence="1">LZ3.2</strain>
        <tissue evidence="1">Leaf</tissue>
    </source>
</reference>
<dbReference type="Proteomes" id="UP000824120">
    <property type="component" value="Chromosome 6"/>
</dbReference>
<evidence type="ECO:0000313" key="2">
    <source>
        <dbReference type="Proteomes" id="UP000824120"/>
    </source>
</evidence>
<dbReference type="AlphaFoldDB" id="A0A9J5YSR7"/>
<evidence type="ECO:0000313" key="1">
    <source>
        <dbReference type="EMBL" id="KAG5602784.1"/>
    </source>
</evidence>
<protein>
    <submittedName>
        <fullName evidence="1">Uncharacterized protein</fullName>
    </submittedName>
</protein>